<gene>
    <name evidence="1" type="ORF">AAFF_G00376640</name>
</gene>
<dbReference type="Proteomes" id="UP001221898">
    <property type="component" value="Unassembled WGS sequence"/>
</dbReference>
<evidence type="ECO:0000313" key="2">
    <source>
        <dbReference type="Proteomes" id="UP001221898"/>
    </source>
</evidence>
<reference evidence="1" key="1">
    <citation type="journal article" date="2023" name="Science">
        <title>Genome structures resolve the early diversification of teleost fishes.</title>
        <authorList>
            <person name="Parey E."/>
            <person name="Louis A."/>
            <person name="Montfort J."/>
            <person name="Bouchez O."/>
            <person name="Roques C."/>
            <person name="Iampietro C."/>
            <person name="Lluch J."/>
            <person name="Castinel A."/>
            <person name="Donnadieu C."/>
            <person name="Desvignes T."/>
            <person name="Floi Bucao C."/>
            <person name="Jouanno E."/>
            <person name="Wen M."/>
            <person name="Mejri S."/>
            <person name="Dirks R."/>
            <person name="Jansen H."/>
            <person name="Henkel C."/>
            <person name="Chen W.J."/>
            <person name="Zahm M."/>
            <person name="Cabau C."/>
            <person name="Klopp C."/>
            <person name="Thompson A.W."/>
            <person name="Robinson-Rechavi M."/>
            <person name="Braasch I."/>
            <person name="Lecointre G."/>
            <person name="Bobe J."/>
            <person name="Postlethwait J.H."/>
            <person name="Berthelot C."/>
            <person name="Roest Crollius H."/>
            <person name="Guiguen Y."/>
        </authorList>
    </citation>
    <scope>NUCLEOTIDE SEQUENCE</scope>
    <source>
        <strain evidence="1">NC1722</strain>
    </source>
</reference>
<accession>A0AAD7SFU4</accession>
<proteinExistence type="predicted"/>
<dbReference type="EMBL" id="JAINUG010000068">
    <property type="protein sequence ID" value="KAJ8401693.1"/>
    <property type="molecule type" value="Genomic_DNA"/>
</dbReference>
<protein>
    <submittedName>
        <fullName evidence="1">Uncharacterized protein</fullName>
    </submittedName>
</protein>
<dbReference type="AlphaFoldDB" id="A0AAD7SFU4"/>
<sequence length="144" mass="15259">MKAIPLNCESGLSQGPVSLPWSGEPRGGQMEAAASAGTMGLFVLLLFWHRGASRTPAALVRRPVSMAPSVRRPCPGSGRPAQRALGCRVYLGRGREGSWGQRWGCRCTSVPPVRPPRRGMCPCCGRGVPGMARIVGVGDGGRRH</sequence>
<name>A0AAD7SFU4_9TELE</name>
<keyword evidence="2" id="KW-1185">Reference proteome</keyword>
<evidence type="ECO:0000313" key="1">
    <source>
        <dbReference type="EMBL" id="KAJ8401693.1"/>
    </source>
</evidence>
<comment type="caution">
    <text evidence="1">The sequence shown here is derived from an EMBL/GenBank/DDBJ whole genome shotgun (WGS) entry which is preliminary data.</text>
</comment>
<organism evidence="1 2">
    <name type="scientific">Aldrovandia affinis</name>
    <dbReference type="NCBI Taxonomy" id="143900"/>
    <lineage>
        <taxon>Eukaryota</taxon>
        <taxon>Metazoa</taxon>
        <taxon>Chordata</taxon>
        <taxon>Craniata</taxon>
        <taxon>Vertebrata</taxon>
        <taxon>Euteleostomi</taxon>
        <taxon>Actinopterygii</taxon>
        <taxon>Neopterygii</taxon>
        <taxon>Teleostei</taxon>
        <taxon>Notacanthiformes</taxon>
        <taxon>Halosauridae</taxon>
        <taxon>Aldrovandia</taxon>
    </lineage>
</organism>